<dbReference type="Proteomes" id="UP000051565">
    <property type="component" value="Unassembled WGS sequence"/>
</dbReference>
<evidence type="ECO:0008006" key="7">
    <source>
        <dbReference type="Google" id="ProtNLM"/>
    </source>
</evidence>
<evidence type="ECO:0000256" key="2">
    <source>
        <dbReference type="ARBA" id="ARBA00022801"/>
    </source>
</evidence>
<dbReference type="GO" id="GO:0006515">
    <property type="term" value="P:protein quality control for misfolded or incompletely synthesized proteins"/>
    <property type="evidence" value="ECO:0007669"/>
    <property type="project" value="TreeGrafter"/>
</dbReference>
<sequence>MATINVKGPVVDNDTGDFMDYFEMQNVCPKKVSDALSNLTNGEQVDVQIASDGGDVFAASEIYTMLRNAQQNNSVTANIEGLAASAASVIAMACSTINMSPSAQMMIHKASVGSMSGNADDLEQVMNSLNSTDQMIVSLYSERTGLDDSTILQMMSNTTFMNAKEAKDKGFCDNIMTFADSQKQPVFSNSLAAVPTQLGLARFKEILKAGDLQPKENKAQKPTSQSNEKPTSQSNEKPTSQSNEKLAILLNKFNLTKENFNAKNQ</sequence>
<accession>A0A0R2JU44</accession>
<proteinExistence type="predicted"/>
<protein>
    <recommendedName>
        <fullName evidence="7">ATP-dependent Clp protease proteolytic subunit</fullName>
    </recommendedName>
</protein>
<keyword evidence="3" id="KW-0720">Serine protease</keyword>
<feature type="region of interest" description="Disordered" evidence="4">
    <location>
        <begin position="211"/>
        <end position="245"/>
    </location>
</feature>
<reference evidence="5 6" key="1">
    <citation type="journal article" date="2015" name="Genome Announc.">
        <title>Expanding the biotechnology potential of lactobacilli through comparative genomics of 213 strains and associated genera.</title>
        <authorList>
            <person name="Sun Z."/>
            <person name="Harris H.M."/>
            <person name="McCann A."/>
            <person name="Guo C."/>
            <person name="Argimon S."/>
            <person name="Zhang W."/>
            <person name="Yang X."/>
            <person name="Jeffery I.B."/>
            <person name="Cooney J.C."/>
            <person name="Kagawa T.F."/>
            <person name="Liu W."/>
            <person name="Song Y."/>
            <person name="Salvetti E."/>
            <person name="Wrobel A."/>
            <person name="Rasinkangas P."/>
            <person name="Parkhill J."/>
            <person name="Rea M.C."/>
            <person name="O'Sullivan O."/>
            <person name="Ritari J."/>
            <person name="Douillard F.P."/>
            <person name="Paul Ross R."/>
            <person name="Yang R."/>
            <person name="Briner A.E."/>
            <person name="Felis G.E."/>
            <person name="de Vos W.M."/>
            <person name="Barrangou R."/>
            <person name="Klaenhammer T.R."/>
            <person name="Caufield P.W."/>
            <person name="Cui Y."/>
            <person name="Zhang H."/>
            <person name="O'Toole P.W."/>
        </authorList>
    </citation>
    <scope>NUCLEOTIDE SEQUENCE [LARGE SCALE GENOMIC DNA]</scope>
    <source>
        <strain evidence="5 6">DSM 20690</strain>
    </source>
</reference>
<organism evidence="5 6">
    <name type="scientific">Fructilactobacillus lindneri DSM 20690 = JCM 11027</name>
    <dbReference type="NCBI Taxonomy" id="1122148"/>
    <lineage>
        <taxon>Bacteria</taxon>
        <taxon>Bacillati</taxon>
        <taxon>Bacillota</taxon>
        <taxon>Bacilli</taxon>
        <taxon>Lactobacillales</taxon>
        <taxon>Lactobacillaceae</taxon>
        <taxon>Fructilactobacillus</taxon>
    </lineage>
</organism>
<dbReference type="OrthoDB" id="9806592at2"/>
<dbReference type="InterPro" id="IPR029045">
    <property type="entry name" value="ClpP/crotonase-like_dom_sf"/>
</dbReference>
<evidence type="ECO:0000313" key="5">
    <source>
        <dbReference type="EMBL" id="KRN80642.1"/>
    </source>
</evidence>
<dbReference type="GO" id="GO:0051117">
    <property type="term" value="F:ATPase binding"/>
    <property type="evidence" value="ECO:0007669"/>
    <property type="project" value="TreeGrafter"/>
</dbReference>
<dbReference type="PANTHER" id="PTHR10381">
    <property type="entry name" value="ATP-DEPENDENT CLP PROTEASE PROTEOLYTIC SUBUNIT"/>
    <property type="match status" value="1"/>
</dbReference>
<dbReference type="SUPFAM" id="SSF52096">
    <property type="entry name" value="ClpP/crotonase"/>
    <property type="match status" value="1"/>
</dbReference>
<dbReference type="NCBIfam" id="NF045542">
    <property type="entry name" value="Clp_rel_HeadMat"/>
    <property type="match status" value="1"/>
</dbReference>
<dbReference type="PATRIC" id="fig|1122148.6.peg.1225"/>
<dbReference type="InterPro" id="IPR023562">
    <property type="entry name" value="ClpP/TepA"/>
</dbReference>
<evidence type="ECO:0000256" key="4">
    <source>
        <dbReference type="SAM" id="MobiDB-lite"/>
    </source>
</evidence>
<evidence type="ECO:0000256" key="3">
    <source>
        <dbReference type="ARBA" id="ARBA00022825"/>
    </source>
</evidence>
<dbReference type="GO" id="GO:0004252">
    <property type="term" value="F:serine-type endopeptidase activity"/>
    <property type="evidence" value="ECO:0007669"/>
    <property type="project" value="TreeGrafter"/>
</dbReference>
<dbReference type="PANTHER" id="PTHR10381:SF70">
    <property type="entry name" value="ATP-DEPENDENT CLP PROTEASE PROTEOLYTIC SUBUNIT"/>
    <property type="match status" value="1"/>
</dbReference>
<gene>
    <name evidence="5" type="ORF">IV52_GL001196</name>
</gene>
<keyword evidence="1" id="KW-0645">Protease</keyword>
<evidence type="ECO:0000256" key="1">
    <source>
        <dbReference type="ARBA" id="ARBA00022670"/>
    </source>
</evidence>
<dbReference type="Pfam" id="PF00574">
    <property type="entry name" value="CLP_protease"/>
    <property type="match status" value="1"/>
</dbReference>
<dbReference type="EMBL" id="JQBT01000005">
    <property type="protein sequence ID" value="KRN80642.1"/>
    <property type="molecule type" value="Genomic_DNA"/>
</dbReference>
<feature type="compositionally biased region" description="Polar residues" evidence="4">
    <location>
        <begin position="220"/>
        <end position="244"/>
    </location>
</feature>
<dbReference type="CDD" id="cd07016">
    <property type="entry name" value="S14_ClpP_1"/>
    <property type="match status" value="1"/>
</dbReference>
<name>A0A0R2JU44_9LACO</name>
<dbReference type="Gene3D" id="3.90.226.10">
    <property type="entry name" value="2-enoyl-CoA Hydratase, Chain A, domain 1"/>
    <property type="match status" value="1"/>
</dbReference>
<comment type="caution">
    <text evidence="5">The sequence shown here is derived from an EMBL/GenBank/DDBJ whole genome shotgun (WGS) entry which is preliminary data.</text>
</comment>
<dbReference type="STRING" id="53444.AYR59_04630"/>
<keyword evidence="6" id="KW-1185">Reference proteome</keyword>
<evidence type="ECO:0000313" key="6">
    <source>
        <dbReference type="Proteomes" id="UP000051565"/>
    </source>
</evidence>
<dbReference type="RefSeq" id="WP_054646933.1">
    <property type="nucleotide sequence ID" value="NZ_JQBT01000005.1"/>
</dbReference>
<keyword evidence="2" id="KW-0378">Hydrolase</keyword>
<dbReference type="GO" id="GO:0004176">
    <property type="term" value="F:ATP-dependent peptidase activity"/>
    <property type="evidence" value="ECO:0007669"/>
    <property type="project" value="TreeGrafter"/>
</dbReference>
<dbReference type="GO" id="GO:0009368">
    <property type="term" value="C:endopeptidase Clp complex"/>
    <property type="evidence" value="ECO:0007669"/>
    <property type="project" value="TreeGrafter"/>
</dbReference>
<dbReference type="AlphaFoldDB" id="A0A0R2JU44"/>